<dbReference type="GO" id="GO:0003700">
    <property type="term" value="F:DNA-binding transcription factor activity"/>
    <property type="evidence" value="ECO:0007669"/>
    <property type="project" value="TreeGrafter"/>
</dbReference>
<dbReference type="GO" id="GO:0045892">
    <property type="term" value="P:negative regulation of DNA-templated transcription"/>
    <property type="evidence" value="ECO:0007669"/>
    <property type="project" value="TreeGrafter"/>
</dbReference>
<evidence type="ECO:0000259" key="5">
    <source>
        <dbReference type="PROSITE" id="PS51078"/>
    </source>
</evidence>
<keyword evidence="3" id="KW-0804">Transcription</keyword>
<dbReference type="InterPro" id="IPR005471">
    <property type="entry name" value="Tscrpt_reg_IclR_N"/>
</dbReference>
<dbReference type="Proteomes" id="UP000199308">
    <property type="component" value="Unassembled WGS sequence"/>
</dbReference>
<evidence type="ECO:0000313" key="6">
    <source>
        <dbReference type="EMBL" id="SET37622.1"/>
    </source>
</evidence>
<dbReference type="Pfam" id="PF09339">
    <property type="entry name" value="HTH_IclR"/>
    <property type="match status" value="1"/>
</dbReference>
<name>A0A1I0DZ87_THASX</name>
<accession>A0A1I0DZ87</accession>
<evidence type="ECO:0000259" key="4">
    <source>
        <dbReference type="PROSITE" id="PS51077"/>
    </source>
</evidence>
<dbReference type="PROSITE" id="PS51077">
    <property type="entry name" value="HTH_ICLR"/>
    <property type="match status" value="1"/>
</dbReference>
<gene>
    <name evidence="6" type="ORF">SAMN05660429_01651</name>
</gene>
<keyword evidence="7" id="KW-1185">Reference proteome</keyword>
<dbReference type="SUPFAM" id="SSF55781">
    <property type="entry name" value="GAF domain-like"/>
    <property type="match status" value="1"/>
</dbReference>
<dbReference type="Pfam" id="PF01614">
    <property type="entry name" value="IclR_C"/>
    <property type="match status" value="1"/>
</dbReference>
<dbReference type="EMBL" id="FOHK01000007">
    <property type="protein sequence ID" value="SET37622.1"/>
    <property type="molecule type" value="Genomic_DNA"/>
</dbReference>
<dbReference type="InterPro" id="IPR014757">
    <property type="entry name" value="Tscrpt_reg_IclR_C"/>
</dbReference>
<dbReference type="AlphaFoldDB" id="A0A1I0DZ87"/>
<sequence length="269" mass="29730">MIFKVIRSIETMRELLEKPIKYAVPALDKALEIIEFLAIQTKGLTQAEIAQGLARSPNEIYRILVNLETRGYLIRDEKNSRYKLSLKLYNLSHSVSPIAQIRQVALPQMEDLAVKLGVSCYLSILYQSQTMVLISANSYSPVALSVNEGSLFSASQSSAGLVLLAHSNEQVKAMILERDKPYQLLKEKAKTELHQTLATIADNGFIMADNTLVDGIFDISCIVGEIEGKIIAALTIPCLKHVTGKTIEQTALLEELQLTASNIKQQLGN</sequence>
<dbReference type="InterPro" id="IPR036390">
    <property type="entry name" value="WH_DNA-bd_sf"/>
</dbReference>
<organism evidence="6 7">
    <name type="scientific">Thalassotalea agarivorans</name>
    <name type="common">Thalassomonas agarivorans</name>
    <dbReference type="NCBI Taxonomy" id="349064"/>
    <lineage>
        <taxon>Bacteria</taxon>
        <taxon>Pseudomonadati</taxon>
        <taxon>Pseudomonadota</taxon>
        <taxon>Gammaproteobacteria</taxon>
        <taxon>Alteromonadales</taxon>
        <taxon>Colwelliaceae</taxon>
        <taxon>Thalassotalea</taxon>
    </lineage>
</organism>
<dbReference type="SUPFAM" id="SSF46785">
    <property type="entry name" value="Winged helix' DNA-binding domain"/>
    <property type="match status" value="1"/>
</dbReference>
<dbReference type="InterPro" id="IPR050707">
    <property type="entry name" value="HTH_MetabolicPath_Reg"/>
</dbReference>
<dbReference type="PROSITE" id="PS51078">
    <property type="entry name" value="ICLR_ED"/>
    <property type="match status" value="1"/>
</dbReference>
<evidence type="ECO:0000313" key="7">
    <source>
        <dbReference type="Proteomes" id="UP000199308"/>
    </source>
</evidence>
<dbReference type="PANTHER" id="PTHR30136">
    <property type="entry name" value="HELIX-TURN-HELIX TRANSCRIPTIONAL REGULATOR, ICLR FAMILY"/>
    <property type="match status" value="1"/>
</dbReference>
<evidence type="ECO:0000256" key="3">
    <source>
        <dbReference type="ARBA" id="ARBA00023163"/>
    </source>
</evidence>
<feature type="domain" description="HTH iclR-type" evidence="4">
    <location>
        <begin position="24"/>
        <end position="86"/>
    </location>
</feature>
<dbReference type="STRING" id="349064.SAMN05660429_01651"/>
<evidence type="ECO:0000256" key="2">
    <source>
        <dbReference type="ARBA" id="ARBA00023125"/>
    </source>
</evidence>
<keyword evidence="2" id="KW-0238">DNA-binding</keyword>
<dbReference type="PANTHER" id="PTHR30136:SF7">
    <property type="entry name" value="HTH-TYPE TRANSCRIPTIONAL REGULATOR KDGR-RELATED"/>
    <property type="match status" value="1"/>
</dbReference>
<dbReference type="Gene3D" id="1.10.10.10">
    <property type="entry name" value="Winged helix-like DNA-binding domain superfamily/Winged helix DNA-binding domain"/>
    <property type="match status" value="1"/>
</dbReference>
<dbReference type="InterPro" id="IPR036388">
    <property type="entry name" value="WH-like_DNA-bd_sf"/>
</dbReference>
<evidence type="ECO:0000256" key="1">
    <source>
        <dbReference type="ARBA" id="ARBA00023015"/>
    </source>
</evidence>
<dbReference type="InterPro" id="IPR029016">
    <property type="entry name" value="GAF-like_dom_sf"/>
</dbReference>
<keyword evidence="1" id="KW-0805">Transcription regulation</keyword>
<dbReference type="SMART" id="SM00346">
    <property type="entry name" value="HTH_ICLR"/>
    <property type="match status" value="1"/>
</dbReference>
<proteinExistence type="predicted"/>
<feature type="domain" description="IclR-ED" evidence="5">
    <location>
        <begin position="87"/>
        <end position="269"/>
    </location>
</feature>
<dbReference type="Gene3D" id="3.30.450.40">
    <property type="match status" value="1"/>
</dbReference>
<reference evidence="6 7" key="1">
    <citation type="submission" date="2016-10" db="EMBL/GenBank/DDBJ databases">
        <authorList>
            <person name="de Groot N.N."/>
        </authorList>
    </citation>
    <scope>NUCLEOTIDE SEQUENCE [LARGE SCALE GENOMIC DNA]</scope>
    <source>
        <strain evidence="6 7">DSM 19706</strain>
    </source>
</reference>
<protein>
    <submittedName>
        <fullName evidence="6">Transcriptional regulator, IclR family</fullName>
    </submittedName>
</protein>
<dbReference type="GO" id="GO:0003677">
    <property type="term" value="F:DNA binding"/>
    <property type="evidence" value="ECO:0007669"/>
    <property type="project" value="UniProtKB-KW"/>
</dbReference>